<feature type="non-terminal residue" evidence="1">
    <location>
        <position position="96"/>
    </location>
</feature>
<protein>
    <submittedName>
        <fullName evidence="1">Uncharacterized protein</fullName>
    </submittedName>
</protein>
<gene>
    <name evidence="1" type="ORF">Tci_926306</name>
</gene>
<accession>A0A699X3M1</accession>
<proteinExistence type="predicted"/>
<dbReference type="AlphaFoldDB" id="A0A699X3M1"/>
<dbReference type="EMBL" id="BKCJ011804753">
    <property type="protein sequence ID" value="GFD54337.1"/>
    <property type="molecule type" value="Genomic_DNA"/>
</dbReference>
<feature type="non-terminal residue" evidence="1">
    <location>
        <position position="1"/>
    </location>
</feature>
<comment type="caution">
    <text evidence="1">The sequence shown here is derived from an EMBL/GenBank/DDBJ whole genome shotgun (WGS) entry which is preliminary data.</text>
</comment>
<organism evidence="1">
    <name type="scientific">Tanacetum cinerariifolium</name>
    <name type="common">Dalmatian daisy</name>
    <name type="synonym">Chrysanthemum cinerariifolium</name>
    <dbReference type="NCBI Taxonomy" id="118510"/>
    <lineage>
        <taxon>Eukaryota</taxon>
        <taxon>Viridiplantae</taxon>
        <taxon>Streptophyta</taxon>
        <taxon>Embryophyta</taxon>
        <taxon>Tracheophyta</taxon>
        <taxon>Spermatophyta</taxon>
        <taxon>Magnoliopsida</taxon>
        <taxon>eudicotyledons</taxon>
        <taxon>Gunneridae</taxon>
        <taxon>Pentapetalae</taxon>
        <taxon>asterids</taxon>
        <taxon>campanulids</taxon>
        <taxon>Asterales</taxon>
        <taxon>Asteraceae</taxon>
        <taxon>Asteroideae</taxon>
        <taxon>Anthemideae</taxon>
        <taxon>Anthemidinae</taxon>
        <taxon>Tanacetum</taxon>
    </lineage>
</organism>
<evidence type="ECO:0000313" key="1">
    <source>
        <dbReference type="EMBL" id="GFD54337.1"/>
    </source>
</evidence>
<name>A0A699X3M1_TANCI</name>
<reference evidence="1" key="1">
    <citation type="journal article" date="2019" name="Sci. Rep.">
        <title>Draft genome of Tanacetum cinerariifolium, the natural source of mosquito coil.</title>
        <authorList>
            <person name="Yamashiro T."/>
            <person name="Shiraishi A."/>
            <person name="Satake H."/>
            <person name="Nakayama K."/>
        </authorList>
    </citation>
    <scope>NUCLEOTIDE SEQUENCE</scope>
</reference>
<sequence length="96" mass="10127">RGRIEPGRLVAPARIVGMLADRHEFDVGEAEIDHIRDQPVGKRVPGEEPAMLVAVPRTGMDLVDAHRHPARIGRGPARAMILVAPDVGGGGGGDRG</sequence>